<dbReference type="AlphaFoldDB" id="A6IVC5"/>
<evidence type="ECO:0000313" key="2">
    <source>
        <dbReference type="Proteomes" id="UP000234681"/>
    </source>
</evidence>
<sequence>MPKVRWFYCIFLQDTKEELKLMFLSLFYKIETEEASCNSFYKTIVTLIPKPHKHPTKKKRIVDQLTLWT</sequence>
<gene>
    <name evidence="1" type="ORF">rCG_38051</name>
</gene>
<proteinExistence type="predicted"/>
<dbReference type="Proteomes" id="UP000234681">
    <property type="component" value="Chromosome X"/>
</dbReference>
<organism evidence="1 2">
    <name type="scientific">Rattus norvegicus</name>
    <name type="common">Rat</name>
    <dbReference type="NCBI Taxonomy" id="10116"/>
    <lineage>
        <taxon>Eukaryota</taxon>
        <taxon>Metazoa</taxon>
        <taxon>Chordata</taxon>
        <taxon>Craniata</taxon>
        <taxon>Vertebrata</taxon>
        <taxon>Euteleostomi</taxon>
        <taxon>Mammalia</taxon>
        <taxon>Eutheria</taxon>
        <taxon>Euarchontoglires</taxon>
        <taxon>Glires</taxon>
        <taxon>Rodentia</taxon>
        <taxon>Myomorpha</taxon>
        <taxon>Muroidea</taxon>
        <taxon>Muridae</taxon>
        <taxon>Murinae</taxon>
        <taxon>Rattus</taxon>
    </lineage>
</organism>
<accession>A6IVC5</accession>
<protein>
    <submittedName>
        <fullName evidence="1">RCG38051</fullName>
    </submittedName>
</protein>
<evidence type="ECO:0000313" key="1">
    <source>
        <dbReference type="EMBL" id="EDM07055.1"/>
    </source>
</evidence>
<reference evidence="1 2" key="1">
    <citation type="submission" date="2005-09" db="EMBL/GenBank/DDBJ databases">
        <authorList>
            <person name="Mural R.J."/>
            <person name="Li P.W."/>
            <person name="Adams M.D."/>
            <person name="Amanatides P.G."/>
            <person name="Baden-Tillson H."/>
            <person name="Barnstead M."/>
            <person name="Chin S.H."/>
            <person name="Dew I."/>
            <person name="Evans C.A."/>
            <person name="Ferriera S."/>
            <person name="Flanigan M."/>
            <person name="Fosler C."/>
            <person name="Glodek A."/>
            <person name="Gu Z."/>
            <person name="Holt R.A."/>
            <person name="Jennings D."/>
            <person name="Kraft C.L."/>
            <person name="Lu F."/>
            <person name="Nguyen T."/>
            <person name="Nusskern D.R."/>
            <person name="Pfannkoch C.M."/>
            <person name="Sitter C."/>
            <person name="Sutton G.G."/>
            <person name="Venter J.C."/>
            <person name="Wang Z."/>
            <person name="Woodage T."/>
            <person name="Zheng X.H."/>
            <person name="Zhong F."/>
        </authorList>
    </citation>
    <scope>NUCLEOTIDE SEQUENCE [LARGE SCALE GENOMIC DNA]</scope>
    <source>
        <strain>BN</strain>
        <strain evidence="2">Sprague-Dawley</strain>
    </source>
</reference>
<name>A6IVC5_RAT</name>
<dbReference type="EMBL" id="CH473969">
    <property type="protein sequence ID" value="EDM07055.1"/>
    <property type="molecule type" value="Genomic_DNA"/>
</dbReference>